<protein>
    <recommendedName>
        <fullName evidence="1">CAND6/7 N-terminal domain-containing protein</fullName>
    </recommendedName>
</protein>
<evidence type="ECO:0000313" key="3">
    <source>
        <dbReference type="Proteomes" id="UP000017836"/>
    </source>
</evidence>
<keyword evidence="3" id="KW-1185">Reference proteome</keyword>
<feature type="domain" description="CAND6/7 N-terminal" evidence="1">
    <location>
        <begin position="19"/>
        <end position="71"/>
    </location>
</feature>
<dbReference type="AlphaFoldDB" id="W1NHB6"/>
<sequence length="81" mass="9173">MGFSELSNTRDPRIFKTCSSSFNPLFIFNALNYSVKSILLSSSEPNEYNLMFANCSSPLEITMNMKIVAYNLGKDGKEEYL</sequence>
<proteinExistence type="predicted"/>
<dbReference type="InterPro" id="IPR054103">
    <property type="entry name" value="CAND6-7_N"/>
</dbReference>
<dbReference type="HOGENOM" id="CLU_2577027_0_0_1"/>
<dbReference type="Gramene" id="ERM94594">
    <property type="protein sequence ID" value="ERM94594"/>
    <property type="gene ID" value="AMTR_s00011p00082710"/>
</dbReference>
<organism evidence="2 3">
    <name type="scientific">Amborella trichopoda</name>
    <dbReference type="NCBI Taxonomy" id="13333"/>
    <lineage>
        <taxon>Eukaryota</taxon>
        <taxon>Viridiplantae</taxon>
        <taxon>Streptophyta</taxon>
        <taxon>Embryophyta</taxon>
        <taxon>Tracheophyta</taxon>
        <taxon>Spermatophyta</taxon>
        <taxon>Magnoliopsida</taxon>
        <taxon>Amborellales</taxon>
        <taxon>Amborellaceae</taxon>
        <taxon>Amborella</taxon>
    </lineage>
</organism>
<name>W1NHB6_AMBTC</name>
<dbReference type="EMBL" id="KI397507">
    <property type="protein sequence ID" value="ERM94594.1"/>
    <property type="molecule type" value="Genomic_DNA"/>
</dbReference>
<gene>
    <name evidence="2" type="ORF">AMTR_s00011p00082710</name>
</gene>
<evidence type="ECO:0000313" key="2">
    <source>
        <dbReference type="EMBL" id="ERM94594.1"/>
    </source>
</evidence>
<reference evidence="3" key="1">
    <citation type="journal article" date="2013" name="Science">
        <title>The Amborella genome and the evolution of flowering plants.</title>
        <authorList>
            <consortium name="Amborella Genome Project"/>
        </authorList>
    </citation>
    <scope>NUCLEOTIDE SEQUENCE [LARGE SCALE GENOMIC DNA]</scope>
</reference>
<evidence type="ECO:0000259" key="1">
    <source>
        <dbReference type="Pfam" id="PF21904"/>
    </source>
</evidence>
<accession>W1NHB6</accession>
<dbReference type="Pfam" id="PF21904">
    <property type="entry name" value="CAND6-7_N"/>
    <property type="match status" value="1"/>
</dbReference>
<dbReference type="Proteomes" id="UP000017836">
    <property type="component" value="Unassembled WGS sequence"/>
</dbReference>